<gene>
    <name evidence="10" type="primary">NDAI0C03170</name>
    <name evidence="10" type="ordered locus">NDAI_0C03170</name>
</gene>
<keyword evidence="11" id="KW-1185">Reference proteome</keyword>
<evidence type="ECO:0000256" key="1">
    <source>
        <dbReference type="ARBA" id="ARBA00009356"/>
    </source>
</evidence>
<dbReference type="GeneID" id="11496352"/>
<dbReference type="InterPro" id="IPR020040">
    <property type="entry name" value="Ribosomal_uL6_a/b-dom"/>
</dbReference>
<dbReference type="PANTHER" id="PTHR11655">
    <property type="entry name" value="60S/50S RIBOSOMAL PROTEIN L6/L9"/>
    <property type="match status" value="1"/>
</dbReference>
<dbReference type="InterPro" id="IPR019906">
    <property type="entry name" value="Ribosomal_uL6_bac-type"/>
</dbReference>
<keyword evidence="4 8" id="KW-0689">Ribosomal protein</keyword>
<evidence type="ECO:0000256" key="6">
    <source>
        <dbReference type="ARBA" id="ARBA00037226"/>
    </source>
</evidence>
<evidence type="ECO:0000313" key="11">
    <source>
        <dbReference type="Proteomes" id="UP000000689"/>
    </source>
</evidence>
<dbReference type="SUPFAM" id="SSF56053">
    <property type="entry name" value="Ribosomal protein L6"/>
    <property type="match status" value="2"/>
</dbReference>
<dbReference type="InterPro" id="IPR036789">
    <property type="entry name" value="Ribosomal_uL6-like_a/b-dom_sf"/>
</dbReference>
<dbReference type="eggNOG" id="KOG3254">
    <property type="taxonomic scope" value="Eukaryota"/>
</dbReference>
<dbReference type="PANTHER" id="PTHR11655:SF14">
    <property type="entry name" value="LARGE RIBOSOMAL SUBUNIT PROTEIN UL6M"/>
    <property type="match status" value="1"/>
</dbReference>
<sequence length="221" mass="24502">MKGIGRRFFSVNHFLRSHIGASPLYTTPETKITLGMLTAPKVIRKGKRSLKLSQYVSIDGPKGSLRLEIPDFVDIVPEKTESESSSKYFVTVKNPSDVMQKSMWGTVRSHINNNITGVNEGHMSILKFVGTGYRASIEKTDNGGNFVNVKVGASIKQGLDVPDGIRVETPVPTLLIIEGCDKQQVSQFAAKIRKFHPPEPYKGKGIYVNDETVKLKNKKIK</sequence>
<feature type="domain" description="Large ribosomal subunit protein uL6 alpha-beta" evidence="9">
    <location>
        <begin position="54"/>
        <end position="121"/>
    </location>
</feature>
<feature type="domain" description="Large ribosomal subunit protein uL6 alpha-beta" evidence="9">
    <location>
        <begin position="129"/>
        <end position="206"/>
    </location>
</feature>
<protein>
    <recommendedName>
        <fullName evidence="7">Large ribosomal subunit protein uL6m</fullName>
    </recommendedName>
</protein>
<dbReference type="Pfam" id="PF00347">
    <property type="entry name" value="Ribosomal_L6"/>
    <property type="match status" value="2"/>
</dbReference>
<comment type="similarity">
    <text evidence="1 8">Belongs to the universal ribosomal protein uL6 family.</text>
</comment>
<proteinExistence type="inferred from homology"/>
<dbReference type="GO" id="GO:0006412">
    <property type="term" value="P:translation"/>
    <property type="evidence" value="ECO:0007669"/>
    <property type="project" value="InterPro"/>
</dbReference>
<dbReference type="GO" id="GO:0019843">
    <property type="term" value="F:rRNA binding"/>
    <property type="evidence" value="ECO:0007669"/>
    <property type="project" value="UniProtKB-KW"/>
</dbReference>
<dbReference type="FunFam" id="3.90.930.12:FF:000006">
    <property type="entry name" value="50S ribosomal protein L6"/>
    <property type="match status" value="1"/>
</dbReference>
<dbReference type="Gene3D" id="3.90.930.12">
    <property type="entry name" value="Ribosomal protein L6, alpha-beta domain"/>
    <property type="match status" value="2"/>
</dbReference>
<keyword evidence="3" id="KW-0694">RNA-binding</keyword>
<dbReference type="STRING" id="1071378.G0W866"/>
<dbReference type="PROSITE" id="PS00525">
    <property type="entry name" value="RIBOSOMAL_L6_1"/>
    <property type="match status" value="1"/>
</dbReference>
<comment type="function">
    <text evidence="6">Component of the mitochondrial ribosome (mitoribosome), a dedicated translation machinery responsible for the synthesis of mitochondrial genome-encoded proteins, including at least some of the essential transmembrane subunits of the mitochondrial respiratory chain. The mitoribosomes are attached to the mitochondrial inner membrane and translation products are cotranslationally integrated into the membrane.</text>
</comment>
<evidence type="ECO:0000313" key="10">
    <source>
        <dbReference type="EMBL" id="CCD23977.1"/>
    </source>
</evidence>
<dbReference type="Proteomes" id="UP000000689">
    <property type="component" value="Chromosome 3"/>
</dbReference>
<dbReference type="InterPro" id="IPR002358">
    <property type="entry name" value="Ribosomal_uL6_CS"/>
</dbReference>
<evidence type="ECO:0000256" key="2">
    <source>
        <dbReference type="ARBA" id="ARBA00022730"/>
    </source>
</evidence>
<dbReference type="GO" id="GO:0005762">
    <property type="term" value="C:mitochondrial large ribosomal subunit"/>
    <property type="evidence" value="ECO:0007669"/>
    <property type="project" value="EnsemblFungi"/>
</dbReference>
<evidence type="ECO:0000256" key="5">
    <source>
        <dbReference type="ARBA" id="ARBA00023274"/>
    </source>
</evidence>
<dbReference type="PIRSF" id="PIRSF002162">
    <property type="entry name" value="Ribosomal_L6"/>
    <property type="match status" value="1"/>
</dbReference>
<organism evidence="10 11">
    <name type="scientific">Naumovozyma dairenensis (strain ATCC 10597 / BCRC 20456 / CBS 421 / NBRC 0211 / NRRL Y-12639)</name>
    <name type="common">Saccharomyces dairenensis</name>
    <dbReference type="NCBI Taxonomy" id="1071378"/>
    <lineage>
        <taxon>Eukaryota</taxon>
        <taxon>Fungi</taxon>
        <taxon>Dikarya</taxon>
        <taxon>Ascomycota</taxon>
        <taxon>Saccharomycotina</taxon>
        <taxon>Saccharomycetes</taxon>
        <taxon>Saccharomycetales</taxon>
        <taxon>Saccharomycetaceae</taxon>
        <taxon>Naumovozyma</taxon>
    </lineage>
</organism>
<dbReference type="GO" id="GO:0003735">
    <property type="term" value="F:structural constituent of ribosome"/>
    <property type="evidence" value="ECO:0007669"/>
    <property type="project" value="EnsemblFungi"/>
</dbReference>
<evidence type="ECO:0000256" key="8">
    <source>
        <dbReference type="RuleBase" id="RU003869"/>
    </source>
</evidence>
<evidence type="ECO:0000256" key="3">
    <source>
        <dbReference type="ARBA" id="ARBA00022884"/>
    </source>
</evidence>
<dbReference type="OMA" id="GDFCANI"/>
<reference evidence="10 11" key="1">
    <citation type="journal article" date="2011" name="Proc. Natl. Acad. Sci. U.S.A.">
        <title>Evolutionary erosion of yeast sex chromosomes by mating-type switching accidents.</title>
        <authorList>
            <person name="Gordon J.L."/>
            <person name="Armisen D."/>
            <person name="Proux-Wera E."/>
            <person name="Oheigeartaigh S.S."/>
            <person name="Byrne K.P."/>
            <person name="Wolfe K.H."/>
        </authorList>
    </citation>
    <scope>NUCLEOTIDE SEQUENCE [LARGE SCALE GENOMIC DNA]</scope>
    <source>
        <strain evidence="11">ATCC 10597 / BCRC 20456 / CBS 421 / NBRC 0211 / NRRL Y-12639</strain>
    </source>
</reference>
<dbReference type="EMBL" id="HE580269">
    <property type="protein sequence ID" value="CCD23977.1"/>
    <property type="molecule type" value="Genomic_DNA"/>
</dbReference>
<evidence type="ECO:0000256" key="7">
    <source>
        <dbReference type="ARBA" id="ARBA00069416"/>
    </source>
</evidence>
<name>G0W866_NAUDC</name>
<dbReference type="KEGG" id="ndi:NDAI_0C03170"/>
<dbReference type="PRINTS" id="PR00059">
    <property type="entry name" value="RIBOSOMALL6"/>
</dbReference>
<dbReference type="AlphaFoldDB" id="G0W866"/>
<evidence type="ECO:0000259" key="9">
    <source>
        <dbReference type="Pfam" id="PF00347"/>
    </source>
</evidence>
<dbReference type="RefSeq" id="XP_003669220.1">
    <property type="nucleotide sequence ID" value="XM_003669172.1"/>
</dbReference>
<dbReference type="OrthoDB" id="540873at2759"/>
<evidence type="ECO:0000256" key="4">
    <source>
        <dbReference type="ARBA" id="ARBA00022980"/>
    </source>
</evidence>
<dbReference type="HOGENOM" id="CLU_065464_1_0_1"/>
<accession>G0W866</accession>
<dbReference type="InterPro" id="IPR000702">
    <property type="entry name" value="Ribosomal_uL6-like"/>
</dbReference>
<keyword evidence="2" id="KW-0699">rRNA-binding</keyword>
<keyword evidence="5 8" id="KW-0687">Ribonucleoprotein</keyword>